<feature type="transmembrane region" description="Helical" evidence="1">
    <location>
        <begin position="7"/>
        <end position="31"/>
    </location>
</feature>
<evidence type="ECO:0008006" key="4">
    <source>
        <dbReference type="Google" id="ProtNLM"/>
    </source>
</evidence>
<protein>
    <recommendedName>
        <fullName evidence="4">MotA/TolQ/ExbB proton channel family protein</fullName>
    </recommendedName>
</protein>
<evidence type="ECO:0000313" key="3">
    <source>
        <dbReference type="Proteomes" id="UP001064087"/>
    </source>
</evidence>
<keyword evidence="3" id="KW-1185">Reference proteome</keyword>
<keyword evidence="1" id="KW-1133">Transmembrane helix</keyword>
<accession>A0ABY6DCK7</accession>
<keyword evidence="1" id="KW-0472">Membrane</keyword>
<feature type="transmembrane region" description="Helical" evidence="1">
    <location>
        <begin position="107"/>
        <end position="135"/>
    </location>
</feature>
<feature type="transmembrane region" description="Helical" evidence="1">
    <location>
        <begin position="37"/>
        <end position="57"/>
    </location>
</feature>
<evidence type="ECO:0000313" key="2">
    <source>
        <dbReference type="EMBL" id="UXX83881.1"/>
    </source>
</evidence>
<proteinExistence type="predicted"/>
<reference evidence="2" key="1">
    <citation type="submission" date="2022-10" db="EMBL/GenBank/DDBJ databases">
        <title>Roseovarius pelagicus sp. nov., isolated from Arctic seawater.</title>
        <authorList>
            <person name="Hong Y.W."/>
            <person name="Hwang C.Y."/>
        </authorList>
    </citation>
    <scope>NUCLEOTIDE SEQUENCE</scope>
    <source>
        <strain evidence="2">HL-MP18</strain>
    </source>
</reference>
<feature type="transmembrane region" description="Helical" evidence="1">
    <location>
        <begin position="64"/>
        <end position="87"/>
    </location>
</feature>
<dbReference type="RefSeq" id="WP_263048342.1">
    <property type="nucleotide sequence ID" value="NZ_CP106738.1"/>
</dbReference>
<sequence length="160" mass="16533">MKVVRIVFQIIVGMVFGIAAGLALSPLFAAISDGKGTVGFFVVFFVVTLLAAFAPTVRRAFGRGFLLLGAAIFALPVSTFILSGVVSHEMVSGAADADKGYATTGSVIAGGLMTTIAGLFGFVLGSISLIVGLILSLGGRREVVIVERPQTQSAEPTLRR</sequence>
<name>A0ABY6DCK7_9RHOB</name>
<dbReference type="Proteomes" id="UP001064087">
    <property type="component" value="Chromosome"/>
</dbReference>
<evidence type="ECO:0000256" key="1">
    <source>
        <dbReference type="SAM" id="Phobius"/>
    </source>
</evidence>
<gene>
    <name evidence="2" type="ORF">N7U68_04265</name>
</gene>
<organism evidence="2 3">
    <name type="scientific">Roseovarius pelagicus</name>
    <dbReference type="NCBI Taxonomy" id="2980108"/>
    <lineage>
        <taxon>Bacteria</taxon>
        <taxon>Pseudomonadati</taxon>
        <taxon>Pseudomonadota</taxon>
        <taxon>Alphaproteobacteria</taxon>
        <taxon>Rhodobacterales</taxon>
        <taxon>Roseobacteraceae</taxon>
        <taxon>Roseovarius</taxon>
    </lineage>
</organism>
<keyword evidence="1" id="KW-0812">Transmembrane</keyword>
<dbReference type="EMBL" id="CP106738">
    <property type="protein sequence ID" value="UXX83881.1"/>
    <property type="molecule type" value="Genomic_DNA"/>
</dbReference>